<reference evidence="8" key="1">
    <citation type="submission" date="2021-04" db="EMBL/GenBank/DDBJ databases">
        <title>Pseudaminobacter soli sp. nov., isolated from paddy soil contaminated by heavy metals.</title>
        <authorList>
            <person name="Zhang K."/>
        </authorList>
    </citation>
    <scope>NUCLEOTIDE SEQUENCE</scope>
    <source>
        <strain evidence="8">19-2017</strain>
    </source>
</reference>
<dbReference type="RefSeq" id="WP_188256175.1">
    <property type="nucleotide sequence ID" value="NZ_JABVCF010000010.1"/>
</dbReference>
<proteinExistence type="inferred from homology"/>
<dbReference type="NCBIfam" id="TIGR00255">
    <property type="entry name" value="YicC/YloC family endoribonuclease"/>
    <property type="match status" value="1"/>
</dbReference>
<evidence type="ECO:0000313" key="8">
    <source>
        <dbReference type="EMBL" id="MBS3650620.1"/>
    </source>
</evidence>
<evidence type="ECO:0000256" key="5">
    <source>
        <dbReference type="ARBA" id="ARBA00035648"/>
    </source>
</evidence>
<dbReference type="PANTHER" id="PTHR30636">
    <property type="entry name" value="UPF0701 PROTEIN YICC"/>
    <property type="match status" value="1"/>
</dbReference>
<protein>
    <submittedName>
        <fullName evidence="8">YicC family protein</fullName>
    </submittedName>
</protein>
<evidence type="ECO:0000313" key="9">
    <source>
        <dbReference type="Proteomes" id="UP000680348"/>
    </source>
</evidence>
<dbReference type="Pfam" id="PF08340">
    <property type="entry name" value="YicC-like_C"/>
    <property type="match status" value="1"/>
</dbReference>
<name>A0A942E3V4_9HYPH</name>
<dbReference type="InterPro" id="IPR005229">
    <property type="entry name" value="YicC/YloC-like"/>
</dbReference>
<keyword evidence="3" id="KW-0255">Endonuclease</keyword>
<evidence type="ECO:0000256" key="1">
    <source>
        <dbReference type="ARBA" id="ARBA00001968"/>
    </source>
</evidence>
<evidence type="ECO:0000256" key="2">
    <source>
        <dbReference type="ARBA" id="ARBA00022722"/>
    </source>
</evidence>
<dbReference type="InterPro" id="IPR013551">
    <property type="entry name" value="YicC-like_C"/>
</dbReference>
<dbReference type="GO" id="GO:0004521">
    <property type="term" value="F:RNA endonuclease activity"/>
    <property type="evidence" value="ECO:0007669"/>
    <property type="project" value="InterPro"/>
</dbReference>
<dbReference type="PANTHER" id="PTHR30636:SF3">
    <property type="entry name" value="UPF0701 PROTEIN YICC"/>
    <property type="match status" value="1"/>
</dbReference>
<organism evidence="8 9">
    <name type="scientific">Pseudaminobacter soli</name>
    <name type="common">ex Zhang et al. 2022</name>
    <dbReference type="NCBI Taxonomy" id="2831468"/>
    <lineage>
        <taxon>Bacteria</taxon>
        <taxon>Pseudomonadati</taxon>
        <taxon>Pseudomonadota</taxon>
        <taxon>Alphaproteobacteria</taxon>
        <taxon>Hyphomicrobiales</taxon>
        <taxon>Phyllobacteriaceae</taxon>
        <taxon>Pseudaminobacter</taxon>
    </lineage>
</organism>
<comment type="cofactor">
    <cofactor evidence="1">
        <name>a divalent metal cation</name>
        <dbReference type="ChEBI" id="CHEBI:60240"/>
    </cofactor>
</comment>
<dbReference type="Proteomes" id="UP000680348">
    <property type="component" value="Unassembled WGS sequence"/>
</dbReference>
<keyword evidence="4" id="KW-0378">Hydrolase</keyword>
<sequence length="296" mass="31870">MNLQSMTGFSRATGERDGLAIAWELKSVNGKTVEIRLRLPPGWERLEAAARQALQRRFARGNFQATLTLGRAAGSIAQPVINETFLKDLAGLAKRLEEQYGLAPARADGLLALRGVLEPPEALETEESRAAVDGAILTVLGAAIAELEIARQSEGDALRVLLLGHLDAIEALVERAEADPSREPATIRARIAEQVALLMDAAAGLDETRLHMEAAFLAAKADIREEIDRLKTHVASGRALLAAGGPIGRKLDFLAQEFNRESNTLCSKSNAASVTAIGLELKAVVDQFREQVQNLE</sequence>
<gene>
    <name evidence="8" type="ORF">KEU06_18570</name>
</gene>
<keyword evidence="9" id="KW-1185">Reference proteome</keyword>
<evidence type="ECO:0000259" key="7">
    <source>
        <dbReference type="Pfam" id="PF08340"/>
    </source>
</evidence>
<keyword evidence="2" id="KW-0540">Nuclease</keyword>
<dbReference type="Pfam" id="PF03755">
    <property type="entry name" value="YicC-like_N"/>
    <property type="match status" value="1"/>
</dbReference>
<dbReference type="EMBL" id="JAGWCR010000010">
    <property type="protein sequence ID" value="MBS3650620.1"/>
    <property type="molecule type" value="Genomic_DNA"/>
</dbReference>
<feature type="domain" description="Endoribonuclease YicC-like N-terminal" evidence="6">
    <location>
        <begin position="3"/>
        <end position="159"/>
    </location>
</feature>
<evidence type="ECO:0000256" key="3">
    <source>
        <dbReference type="ARBA" id="ARBA00022759"/>
    </source>
</evidence>
<evidence type="ECO:0000259" key="6">
    <source>
        <dbReference type="Pfam" id="PF03755"/>
    </source>
</evidence>
<evidence type="ECO:0000256" key="4">
    <source>
        <dbReference type="ARBA" id="ARBA00022801"/>
    </source>
</evidence>
<dbReference type="GO" id="GO:0016787">
    <property type="term" value="F:hydrolase activity"/>
    <property type="evidence" value="ECO:0007669"/>
    <property type="project" value="UniProtKB-KW"/>
</dbReference>
<accession>A0A942E3V4</accession>
<feature type="domain" description="Endoribonuclease YicC-like C-terminal" evidence="7">
    <location>
        <begin position="184"/>
        <end position="296"/>
    </location>
</feature>
<dbReference type="InterPro" id="IPR013527">
    <property type="entry name" value="YicC-like_N"/>
</dbReference>
<comment type="caution">
    <text evidence="8">The sequence shown here is derived from an EMBL/GenBank/DDBJ whole genome shotgun (WGS) entry which is preliminary data.</text>
</comment>
<comment type="similarity">
    <text evidence="5">Belongs to the YicC/YloC family.</text>
</comment>
<dbReference type="AlphaFoldDB" id="A0A942E3V4"/>